<name>A0A9X1RKJ6_9BRAD</name>
<dbReference type="Proteomes" id="UP001139054">
    <property type="component" value="Unassembled WGS sequence"/>
</dbReference>
<comment type="subcellular location">
    <subcellularLocation>
        <location evidence="10">Cell inner membrane</location>
        <topology evidence="10">Multi-pass membrane protein</topology>
    </subcellularLocation>
    <subcellularLocation>
        <location evidence="2">Cell membrane</location>
        <topology evidence="2">Multi-pass membrane protein</topology>
    </subcellularLocation>
</comment>
<dbReference type="AlphaFoldDB" id="A0A9X1RKJ6"/>
<evidence type="ECO:0000313" key="13">
    <source>
        <dbReference type="EMBL" id="MCG2632364.1"/>
    </source>
</evidence>
<dbReference type="Gene3D" id="1.20.81.30">
    <property type="entry name" value="Type II secretion system (T2SS), domain F"/>
    <property type="match status" value="2"/>
</dbReference>
<dbReference type="InterPro" id="IPR042094">
    <property type="entry name" value="T2SS_GspF_sf"/>
</dbReference>
<accession>A0A9X1RKJ6</accession>
<dbReference type="PROSITE" id="PS00874">
    <property type="entry name" value="T2SP_F"/>
    <property type="match status" value="1"/>
</dbReference>
<feature type="transmembrane region" description="Helical" evidence="11">
    <location>
        <begin position="236"/>
        <end position="254"/>
    </location>
</feature>
<feature type="domain" description="Type II secretion system protein GspF" evidence="12">
    <location>
        <begin position="289"/>
        <end position="409"/>
    </location>
</feature>
<dbReference type="InterPro" id="IPR003004">
    <property type="entry name" value="GspF/PilC"/>
</dbReference>
<evidence type="ECO:0000256" key="6">
    <source>
        <dbReference type="ARBA" id="ARBA00022692"/>
    </source>
</evidence>
<organism evidence="13 14">
    <name type="scientific">Bradyrhizobium zhengyangense</name>
    <dbReference type="NCBI Taxonomy" id="2911009"/>
    <lineage>
        <taxon>Bacteria</taxon>
        <taxon>Pseudomonadati</taxon>
        <taxon>Pseudomonadota</taxon>
        <taxon>Alphaproteobacteria</taxon>
        <taxon>Hyphomicrobiales</taxon>
        <taxon>Nitrobacteraceae</taxon>
        <taxon>Bradyrhizobium</taxon>
    </lineage>
</organism>
<dbReference type="PRINTS" id="PR00812">
    <property type="entry name" value="BCTERIALGSPF"/>
</dbReference>
<reference evidence="13" key="1">
    <citation type="submission" date="2022-01" db="EMBL/GenBank/DDBJ databases">
        <title>Genome sequnece data of strain Bradyrhizobium sp. nov.</title>
        <authorList>
            <person name="Zhang J."/>
        </authorList>
    </citation>
    <scope>NUCLEOTIDE SEQUENCE</scope>
    <source>
        <strain evidence="13">WYCCWR 13023</strain>
    </source>
</reference>
<evidence type="ECO:0000256" key="4">
    <source>
        <dbReference type="ARBA" id="ARBA00022448"/>
    </source>
</evidence>
<keyword evidence="5" id="KW-1003">Cell membrane</keyword>
<comment type="similarity">
    <text evidence="3 10">Belongs to the GSP F family.</text>
</comment>
<dbReference type="InterPro" id="IPR001992">
    <property type="entry name" value="T2SS_GspF/T4SS_PilC_CS"/>
</dbReference>
<sequence length="421" mass="44679">MPTFQYKAYSAHGVLTSGTIVADHAEAAIDALYGAGLTPYETQMRSEGKAETFGDREVDAKSAPVPVWKRELSRRGRLGLKELTRFTVELASLTNAGLPLDAALRIMARAGGASGTVQLASSLLKAVLGGLQLSEAIARYPEVFPADYRAILAAGEAGGIVSQVLNQIAGLLTARLDIQGKIISALIYPLVLVIMSLVSIMVLIFVLVPSISPIFLDAGLPLPGILGTLVELQDSWMSVAIGSGVAMLAMVVLWRSLARNEHFVRDVDRLKCSLPIFGNLIRAREASRFTRTLGSLVGAGVPLMSSLQTARSLVINRYLNAVYEEVIGQVPRGAHLSRAFEGSGLLPPASVQLIAVGEEAGQLGSMLLRIASTTESDLQQRIERSVGLLTPILTLIVGGSIGALIMQVMSAVLSINNLAFQ</sequence>
<dbReference type="GO" id="GO:0005886">
    <property type="term" value="C:plasma membrane"/>
    <property type="evidence" value="ECO:0007669"/>
    <property type="project" value="UniProtKB-SubCell"/>
</dbReference>
<keyword evidence="8 11" id="KW-0472">Membrane</keyword>
<evidence type="ECO:0000256" key="8">
    <source>
        <dbReference type="ARBA" id="ARBA00023136"/>
    </source>
</evidence>
<evidence type="ECO:0000259" key="12">
    <source>
        <dbReference type="Pfam" id="PF00482"/>
    </source>
</evidence>
<feature type="domain" description="Type II secretion system protein GspF" evidence="12">
    <location>
        <begin position="87"/>
        <end position="209"/>
    </location>
</feature>
<comment type="caution">
    <text evidence="13">The sequence shown here is derived from an EMBL/GenBank/DDBJ whole genome shotgun (WGS) entry which is preliminary data.</text>
</comment>
<keyword evidence="6 10" id="KW-0812">Transmembrane</keyword>
<feature type="transmembrane region" description="Helical" evidence="11">
    <location>
        <begin position="388"/>
        <end position="415"/>
    </location>
</feature>
<protein>
    <recommendedName>
        <fullName evidence="9">General secretion pathway protein F</fullName>
    </recommendedName>
</protein>
<evidence type="ECO:0000256" key="3">
    <source>
        <dbReference type="ARBA" id="ARBA00005745"/>
    </source>
</evidence>
<evidence type="ECO:0000256" key="10">
    <source>
        <dbReference type="RuleBase" id="RU003923"/>
    </source>
</evidence>
<evidence type="ECO:0000256" key="1">
    <source>
        <dbReference type="ARBA" id="ARBA00002684"/>
    </source>
</evidence>
<keyword evidence="4 10" id="KW-0813">Transport</keyword>
<comment type="function">
    <text evidence="1">Component of the type II secretion system inner membrane complex required for the energy-dependent secretion of extracellular factors such as proteases and toxins from the periplasm.</text>
</comment>
<evidence type="ECO:0000256" key="2">
    <source>
        <dbReference type="ARBA" id="ARBA00004651"/>
    </source>
</evidence>
<keyword evidence="7 11" id="KW-1133">Transmembrane helix</keyword>
<dbReference type="RefSeq" id="WP_237891934.1">
    <property type="nucleotide sequence ID" value="NZ_JAKLTY010000040.1"/>
</dbReference>
<dbReference type="Pfam" id="PF00482">
    <property type="entry name" value="T2SSF"/>
    <property type="match status" value="2"/>
</dbReference>
<gene>
    <name evidence="13" type="ORF">L6654_37760</name>
</gene>
<dbReference type="EMBL" id="JAKLTY010000040">
    <property type="protein sequence ID" value="MCG2632364.1"/>
    <property type="molecule type" value="Genomic_DNA"/>
</dbReference>
<proteinExistence type="inferred from homology"/>
<evidence type="ECO:0000256" key="5">
    <source>
        <dbReference type="ARBA" id="ARBA00022475"/>
    </source>
</evidence>
<evidence type="ECO:0000313" key="14">
    <source>
        <dbReference type="Proteomes" id="UP001139054"/>
    </source>
</evidence>
<evidence type="ECO:0000256" key="7">
    <source>
        <dbReference type="ARBA" id="ARBA00022989"/>
    </source>
</evidence>
<feature type="transmembrane region" description="Helical" evidence="11">
    <location>
        <begin position="185"/>
        <end position="216"/>
    </location>
</feature>
<dbReference type="GO" id="GO:0015628">
    <property type="term" value="P:protein secretion by the type II secretion system"/>
    <property type="evidence" value="ECO:0007669"/>
    <property type="project" value="TreeGrafter"/>
</dbReference>
<dbReference type="InterPro" id="IPR018076">
    <property type="entry name" value="T2SS_GspF_dom"/>
</dbReference>
<evidence type="ECO:0000256" key="9">
    <source>
        <dbReference type="ARBA" id="ARBA00030750"/>
    </source>
</evidence>
<dbReference type="PANTHER" id="PTHR30012">
    <property type="entry name" value="GENERAL SECRETION PATHWAY PROTEIN"/>
    <property type="match status" value="1"/>
</dbReference>
<dbReference type="PANTHER" id="PTHR30012:SF0">
    <property type="entry name" value="TYPE II SECRETION SYSTEM PROTEIN F-RELATED"/>
    <property type="match status" value="1"/>
</dbReference>
<evidence type="ECO:0000256" key="11">
    <source>
        <dbReference type="SAM" id="Phobius"/>
    </source>
</evidence>